<keyword evidence="2" id="KW-1185">Reference proteome</keyword>
<dbReference type="OrthoDB" id="7464755at2759"/>
<name>A0A8K0D8S4_IGNLU</name>
<sequence>MNTPKLNITRIKLECSIFGSPIDLNRIVLPTIEQQEPSFAEVCNELVPKIENIWKPASIPMVSRNRILQLIGKYHDTREKARKVHIEEQKFLLDQKSSRKMIIGNVDRVETKNLTARKDRQSEETERLEIFYDLTPGCFTQVSTLPSESHKSPKFFLSSDEVIDPQLPSTSTQGSLHVFKTIEMSRYLREDLRGKYCIDAVIHRNAYFIHPENLLLCKLTDNRRFVRELALKRIIKVRQIHCQMAEVRHFVIPKLNYWNECDVSPLPVLADLPHDVLEILLKIPQFQNLTFRNFRAILNRWKDALNWLGSHLLLL</sequence>
<accession>A0A8K0D8S4</accession>
<comment type="caution">
    <text evidence="1">The sequence shown here is derived from an EMBL/GenBank/DDBJ whole genome shotgun (WGS) entry which is preliminary data.</text>
</comment>
<reference evidence="1" key="1">
    <citation type="submission" date="2019-08" db="EMBL/GenBank/DDBJ databases">
        <title>The genome of the North American firefly Photinus pyralis.</title>
        <authorList>
            <consortium name="Photinus pyralis genome working group"/>
            <person name="Fallon T.R."/>
            <person name="Sander Lower S.E."/>
            <person name="Weng J.-K."/>
        </authorList>
    </citation>
    <scope>NUCLEOTIDE SEQUENCE</scope>
    <source>
        <strain evidence="1">TRF0915ILg1</strain>
        <tissue evidence="1">Whole body</tissue>
    </source>
</reference>
<dbReference type="PANTHER" id="PTHR46409">
    <property type="entry name" value="HTH PSQ-TYPE DOMAIN-CONTAINING PROTEIN"/>
    <property type="match status" value="1"/>
</dbReference>
<dbReference type="Proteomes" id="UP000801492">
    <property type="component" value="Unassembled WGS sequence"/>
</dbReference>
<organism evidence="1 2">
    <name type="scientific">Ignelater luminosus</name>
    <name type="common">Cucubano</name>
    <name type="synonym">Pyrophorus luminosus</name>
    <dbReference type="NCBI Taxonomy" id="2038154"/>
    <lineage>
        <taxon>Eukaryota</taxon>
        <taxon>Metazoa</taxon>
        <taxon>Ecdysozoa</taxon>
        <taxon>Arthropoda</taxon>
        <taxon>Hexapoda</taxon>
        <taxon>Insecta</taxon>
        <taxon>Pterygota</taxon>
        <taxon>Neoptera</taxon>
        <taxon>Endopterygota</taxon>
        <taxon>Coleoptera</taxon>
        <taxon>Polyphaga</taxon>
        <taxon>Elateriformia</taxon>
        <taxon>Elateroidea</taxon>
        <taxon>Elateridae</taxon>
        <taxon>Agrypninae</taxon>
        <taxon>Pyrophorini</taxon>
        <taxon>Ignelater</taxon>
    </lineage>
</organism>
<proteinExistence type="predicted"/>
<evidence type="ECO:0000313" key="2">
    <source>
        <dbReference type="Proteomes" id="UP000801492"/>
    </source>
</evidence>
<evidence type="ECO:0000313" key="1">
    <source>
        <dbReference type="EMBL" id="KAF2899899.1"/>
    </source>
</evidence>
<dbReference type="PANTHER" id="PTHR46409:SF1">
    <property type="entry name" value="HTH PSQ-TYPE DOMAIN-CONTAINING PROTEIN"/>
    <property type="match status" value="1"/>
</dbReference>
<gene>
    <name evidence="1" type="ORF">ILUMI_06287</name>
</gene>
<dbReference type="AlphaFoldDB" id="A0A8K0D8S4"/>
<dbReference type="EMBL" id="VTPC01002543">
    <property type="protein sequence ID" value="KAF2899899.1"/>
    <property type="molecule type" value="Genomic_DNA"/>
</dbReference>
<protein>
    <submittedName>
        <fullName evidence="1">Uncharacterized protein</fullName>
    </submittedName>
</protein>